<dbReference type="Proteomes" id="UP001147752">
    <property type="component" value="Unassembled WGS sequence"/>
</dbReference>
<name>A0A9W9SAD5_9EURO</name>
<proteinExistence type="predicted"/>
<sequence length="209" mass="22998">MTFREKVKRVFRSSSKSNSKSKNDGKPKVEYYRRHECPPSKFRGPFDRAHQKSLAAWSFEGALVERSRSFELSVSPCDPCEGYDFPSRSNTDDSVSPDDAVDVDPAANPEAPAESSPRAADSGSQSSTVLNPSSYSGSMMTLINEGSIYEIPEDSKDQKFFLKESVRYSSPLVRAISPAMSPCVMSARKHLPFSPEDLARALVAVQVCA</sequence>
<evidence type="ECO:0000313" key="2">
    <source>
        <dbReference type="EMBL" id="KAJ5374507.1"/>
    </source>
</evidence>
<protein>
    <submittedName>
        <fullName evidence="2">Uncharacterized protein</fullName>
    </submittedName>
</protein>
<keyword evidence="3" id="KW-1185">Reference proteome</keyword>
<reference evidence="2" key="1">
    <citation type="submission" date="2022-12" db="EMBL/GenBank/DDBJ databases">
        <authorList>
            <person name="Petersen C."/>
        </authorList>
    </citation>
    <scope>NUCLEOTIDE SEQUENCE</scope>
    <source>
        <strain evidence="2">IBT 3081</strain>
    </source>
</reference>
<reference evidence="2" key="2">
    <citation type="journal article" date="2023" name="IMA Fungus">
        <title>Comparative genomic study of the Penicillium genus elucidates a diverse pangenome and 15 lateral gene transfer events.</title>
        <authorList>
            <person name="Petersen C."/>
            <person name="Sorensen T."/>
            <person name="Nielsen M.R."/>
            <person name="Sondergaard T.E."/>
            <person name="Sorensen J.L."/>
            <person name="Fitzpatrick D.A."/>
            <person name="Frisvad J.C."/>
            <person name="Nielsen K.L."/>
        </authorList>
    </citation>
    <scope>NUCLEOTIDE SEQUENCE</scope>
    <source>
        <strain evidence="2">IBT 3081</strain>
    </source>
</reference>
<evidence type="ECO:0000256" key="1">
    <source>
        <dbReference type="SAM" id="MobiDB-lite"/>
    </source>
</evidence>
<accession>A0A9W9SAD5</accession>
<evidence type="ECO:0000313" key="3">
    <source>
        <dbReference type="Proteomes" id="UP001147752"/>
    </source>
</evidence>
<comment type="caution">
    <text evidence="2">The sequence shown here is derived from an EMBL/GenBank/DDBJ whole genome shotgun (WGS) entry which is preliminary data.</text>
</comment>
<dbReference type="EMBL" id="JAPZBT010000002">
    <property type="protein sequence ID" value="KAJ5374507.1"/>
    <property type="molecule type" value="Genomic_DNA"/>
</dbReference>
<dbReference type="OrthoDB" id="5408144at2759"/>
<organism evidence="2 3">
    <name type="scientific">Penicillium concentricum</name>
    <dbReference type="NCBI Taxonomy" id="293559"/>
    <lineage>
        <taxon>Eukaryota</taxon>
        <taxon>Fungi</taxon>
        <taxon>Dikarya</taxon>
        <taxon>Ascomycota</taxon>
        <taxon>Pezizomycotina</taxon>
        <taxon>Eurotiomycetes</taxon>
        <taxon>Eurotiomycetidae</taxon>
        <taxon>Eurotiales</taxon>
        <taxon>Aspergillaceae</taxon>
        <taxon>Penicillium</taxon>
    </lineage>
</organism>
<dbReference type="RefSeq" id="XP_056580493.1">
    <property type="nucleotide sequence ID" value="XM_056724243.1"/>
</dbReference>
<feature type="region of interest" description="Disordered" evidence="1">
    <location>
        <begin position="72"/>
        <end position="133"/>
    </location>
</feature>
<feature type="compositionally biased region" description="Basic residues" evidence="1">
    <location>
        <begin position="1"/>
        <end position="11"/>
    </location>
</feature>
<feature type="region of interest" description="Disordered" evidence="1">
    <location>
        <begin position="1"/>
        <end position="46"/>
    </location>
</feature>
<feature type="compositionally biased region" description="Polar residues" evidence="1">
    <location>
        <begin position="123"/>
        <end position="133"/>
    </location>
</feature>
<dbReference type="GeneID" id="81463426"/>
<dbReference type="AlphaFoldDB" id="A0A9W9SAD5"/>
<feature type="compositionally biased region" description="Low complexity" evidence="1">
    <location>
        <begin position="103"/>
        <end position="122"/>
    </location>
</feature>
<feature type="compositionally biased region" description="Basic and acidic residues" evidence="1">
    <location>
        <begin position="21"/>
        <end position="46"/>
    </location>
</feature>
<gene>
    <name evidence="2" type="ORF">N7517_006513</name>
</gene>